<sequence>MTVQDYPHPRAMWRAVVDTAQAVAKATGRPNTAVLREYLYARILDRVFADPDSPWVLKGGTALLVRDADARHSRDVDLLHQHGTLSDAVEQLRAAVTLDLGDQLQFQVTRTHVVAGGQQGVDGIRVGIEAFAGTKKIDAFHIDLVVGSVMTAEPDEREAPSAINVLGIPAPTVRLYPVIDHVADKVCATEAIYASGLPSSRARDLVDLVVIARAETMSLHALRAAIASERYHRGLPPRADFSPPAGWTSQYPELAKATSHCADLALDDAVHLVRVFLSPALVPPDGPQDREWDPKTQTWAPVQSRHPDRVPW</sequence>
<proteinExistence type="predicted"/>
<organism evidence="2 3">
    <name type="scientific">Cellulosimicrobium cellulans</name>
    <name type="common">Arthrobacter luteus</name>
    <dbReference type="NCBI Taxonomy" id="1710"/>
    <lineage>
        <taxon>Bacteria</taxon>
        <taxon>Bacillati</taxon>
        <taxon>Actinomycetota</taxon>
        <taxon>Actinomycetes</taxon>
        <taxon>Micrococcales</taxon>
        <taxon>Promicromonosporaceae</taxon>
        <taxon>Cellulosimicrobium</taxon>
    </lineage>
</organism>
<evidence type="ECO:0000313" key="3">
    <source>
        <dbReference type="Proteomes" id="UP000316659"/>
    </source>
</evidence>
<dbReference type="Pfam" id="PF08843">
    <property type="entry name" value="AbiEii"/>
    <property type="match status" value="1"/>
</dbReference>
<accession>A0A4Y4DRV6</accession>
<evidence type="ECO:0000313" key="2">
    <source>
        <dbReference type="EMBL" id="GED08082.1"/>
    </source>
</evidence>
<feature type="region of interest" description="Disordered" evidence="1">
    <location>
        <begin position="284"/>
        <end position="312"/>
    </location>
</feature>
<reference evidence="2 3" key="1">
    <citation type="submission" date="2019-06" db="EMBL/GenBank/DDBJ databases">
        <title>Whole genome shotgun sequence of Cellulosimicrobium cellulans NBRC 15516.</title>
        <authorList>
            <person name="Hosoyama A."/>
            <person name="Uohara A."/>
            <person name="Ohji S."/>
            <person name="Ichikawa N."/>
        </authorList>
    </citation>
    <scope>NUCLEOTIDE SEQUENCE [LARGE SCALE GENOMIC DNA]</scope>
    <source>
        <strain evidence="2 3">NBRC 15516</strain>
    </source>
</reference>
<dbReference type="InterPro" id="IPR014942">
    <property type="entry name" value="AbiEii"/>
</dbReference>
<name>A0A4Y4DRV6_CELCE</name>
<evidence type="ECO:0008006" key="4">
    <source>
        <dbReference type="Google" id="ProtNLM"/>
    </source>
</evidence>
<comment type="caution">
    <text evidence="2">The sequence shown here is derived from an EMBL/GenBank/DDBJ whole genome shotgun (WGS) entry which is preliminary data.</text>
</comment>
<gene>
    <name evidence="2" type="ORF">CCE02nite_00810</name>
</gene>
<dbReference type="RefSeq" id="WP_170227154.1">
    <property type="nucleotide sequence ID" value="NZ_BJNZ01000001.1"/>
</dbReference>
<evidence type="ECO:0000256" key="1">
    <source>
        <dbReference type="SAM" id="MobiDB-lite"/>
    </source>
</evidence>
<dbReference type="Proteomes" id="UP000316659">
    <property type="component" value="Unassembled WGS sequence"/>
</dbReference>
<dbReference type="EMBL" id="BJNZ01000001">
    <property type="protein sequence ID" value="GED08082.1"/>
    <property type="molecule type" value="Genomic_DNA"/>
</dbReference>
<protein>
    <recommendedName>
        <fullName evidence="4">Nucleotidyl transferase AbiEii/AbiGii toxin family protein</fullName>
    </recommendedName>
</protein>
<dbReference type="AlphaFoldDB" id="A0A4Y4DRV6"/>